<dbReference type="EMBL" id="LR796668">
    <property type="protein sequence ID" value="CAB4158327.1"/>
    <property type="molecule type" value="Genomic_DNA"/>
</dbReference>
<name>A0A6J5M8T1_9CAUD</name>
<proteinExistence type="predicted"/>
<reference evidence="1" key="1">
    <citation type="submission" date="2020-04" db="EMBL/GenBank/DDBJ databases">
        <authorList>
            <person name="Chiriac C."/>
            <person name="Salcher M."/>
            <person name="Ghai R."/>
            <person name="Kavagutti S V."/>
        </authorList>
    </citation>
    <scope>NUCLEOTIDE SEQUENCE</scope>
</reference>
<sequence>MLKKAISSDTKSKTDFIKPKYLRQISRTSEIYLNDKPIKFEDFYIALGLDSLSRLKAFYYLSDHNRIKLKVKK</sequence>
<organism evidence="1">
    <name type="scientific">uncultured Caudovirales phage</name>
    <dbReference type="NCBI Taxonomy" id="2100421"/>
    <lineage>
        <taxon>Viruses</taxon>
        <taxon>Duplodnaviria</taxon>
        <taxon>Heunggongvirae</taxon>
        <taxon>Uroviricota</taxon>
        <taxon>Caudoviricetes</taxon>
        <taxon>Peduoviridae</taxon>
        <taxon>Maltschvirus</taxon>
        <taxon>Maltschvirus maltsch</taxon>
    </lineage>
</organism>
<dbReference type="EMBL" id="LR796400">
    <property type="protein sequence ID" value="CAB4142057.1"/>
    <property type="molecule type" value="Genomic_DNA"/>
</dbReference>
<accession>A0A6J5M8T1</accession>
<evidence type="ECO:0000313" key="1">
    <source>
        <dbReference type="EMBL" id="CAB4142057.1"/>
    </source>
</evidence>
<protein>
    <submittedName>
        <fullName evidence="1">Uncharacterized protein</fullName>
    </submittedName>
</protein>
<evidence type="ECO:0000313" key="2">
    <source>
        <dbReference type="EMBL" id="CAB4158327.1"/>
    </source>
</evidence>
<gene>
    <name evidence="1" type="ORF">UFOVP427_23</name>
    <name evidence="2" type="ORF">UFOVP697_41</name>
</gene>